<evidence type="ECO:0000313" key="3">
    <source>
        <dbReference type="EMBL" id="BDE05624.1"/>
    </source>
</evidence>
<dbReference type="EMBL" id="AP025523">
    <property type="protein sequence ID" value="BDE05624.1"/>
    <property type="molecule type" value="Genomic_DNA"/>
</dbReference>
<gene>
    <name evidence="3" type="ORF">WPS_09000</name>
</gene>
<feature type="region of interest" description="Disordered" evidence="1">
    <location>
        <begin position="116"/>
        <end position="143"/>
    </location>
</feature>
<keyword evidence="2" id="KW-0812">Transmembrane</keyword>
<dbReference type="Proteomes" id="UP001317532">
    <property type="component" value="Chromosome"/>
</dbReference>
<protein>
    <submittedName>
        <fullName evidence="3">Uncharacterized protein</fullName>
    </submittedName>
</protein>
<keyword evidence="2" id="KW-0472">Membrane</keyword>
<sequence>MRSPRRPKSAAVSWRTLALAILPLTSAGVIAMEAFDVVSAGGRVDDLVDLVGGSPLLALACVAAASAAARLAIRLLHAVATAAHRCLASVIVAVFQRVPRNRALRAVHRRGLAPAHAPHLHARASAARAPPRILGPSVHSHSR</sequence>
<feature type="compositionally biased region" description="Low complexity" evidence="1">
    <location>
        <begin position="116"/>
        <end position="132"/>
    </location>
</feature>
<evidence type="ECO:0000256" key="2">
    <source>
        <dbReference type="SAM" id="Phobius"/>
    </source>
</evidence>
<dbReference type="AlphaFoldDB" id="A0AAN2C8U0"/>
<evidence type="ECO:0000256" key="1">
    <source>
        <dbReference type="SAM" id="MobiDB-lite"/>
    </source>
</evidence>
<keyword evidence="4" id="KW-1185">Reference proteome</keyword>
<accession>A0AAN2C8U0</accession>
<reference evidence="3 4" key="1">
    <citation type="journal article" date="2022" name="ISME Commun">
        <title>Vulcanimicrobium alpinus gen. nov. sp. nov., the first cultivated representative of the candidate phylum 'Eremiobacterota', is a metabolically versatile aerobic anoxygenic phototroph.</title>
        <authorList>
            <person name="Yabe S."/>
            <person name="Muto K."/>
            <person name="Abe K."/>
            <person name="Yokota A."/>
            <person name="Staudigel H."/>
            <person name="Tebo B.M."/>
        </authorList>
    </citation>
    <scope>NUCLEOTIDE SEQUENCE [LARGE SCALE GENOMIC DNA]</scope>
    <source>
        <strain evidence="3 4">WC8-2</strain>
    </source>
</reference>
<evidence type="ECO:0000313" key="4">
    <source>
        <dbReference type="Proteomes" id="UP001317532"/>
    </source>
</evidence>
<dbReference type="KEGG" id="vab:WPS_09000"/>
<name>A0AAN2C8U0_UNVUL</name>
<organism evidence="3 4">
    <name type="scientific">Vulcanimicrobium alpinum</name>
    <dbReference type="NCBI Taxonomy" id="3016050"/>
    <lineage>
        <taxon>Bacteria</taxon>
        <taxon>Bacillati</taxon>
        <taxon>Vulcanimicrobiota</taxon>
        <taxon>Vulcanimicrobiia</taxon>
        <taxon>Vulcanimicrobiales</taxon>
        <taxon>Vulcanimicrobiaceae</taxon>
        <taxon>Vulcanimicrobium</taxon>
    </lineage>
</organism>
<proteinExistence type="predicted"/>
<feature type="transmembrane region" description="Helical" evidence="2">
    <location>
        <begin position="55"/>
        <end position="73"/>
    </location>
</feature>
<keyword evidence="2" id="KW-1133">Transmembrane helix</keyword>